<evidence type="ECO:0008006" key="3">
    <source>
        <dbReference type="Google" id="ProtNLM"/>
    </source>
</evidence>
<organism evidence="1 2">
    <name type="scientific">Fervidobacterium thailandense</name>
    <dbReference type="NCBI Taxonomy" id="1008305"/>
    <lineage>
        <taxon>Bacteria</taxon>
        <taxon>Thermotogati</taxon>
        <taxon>Thermotogota</taxon>
        <taxon>Thermotogae</taxon>
        <taxon>Thermotogales</taxon>
        <taxon>Fervidobacteriaceae</taxon>
        <taxon>Fervidobacterium</taxon>
    </lineage>
</organism>
<dbReference type="RefSeq" id="WP_069293723.1">
    <property type="nucleotide sequence ID" value="NZ_CP140110.1"/>
</dbReference>
<comment type="caution">
    <text evidence="1">The sequence shown here is derived from an EMBL/GenBank/DDBJ whole genome shotgun (WGS) entry which is preliminary data.</text>
</comment>
<accession>A0A1E3G0U1</accession>
<protein>
    <recommendedName>
        <fullName evidence="3">DUF4340 domain-containing protein</fullName>
    </recommendedName>
</protein>
<sequence length="243" mass="28345">MRTTNTSKISAFSLIFVLLGVLSYADGYYVRMVYESVRDNVSLRYEEVYEQGDTKIVFVTAKDTFTWLKVGDRYYVGSGKTLYRTFPIKDLEDFAREYLKARHVELKDGIYKFTEPNFSLEIVVLNSEILKISRKVGDVITTMHISRFSKNFDIREIISKYQIVDKSPVPEELFRIFNLFLWATVQEERLDVLKIVGYDKDGKLVELEINKTGGDFKINNYYLKIIKATEKTVRDIKDALRGN</sequence>
<proteinExistence type="predicted"/>
<gene>
    <name evidence="1" type="ORF">A4H02_08335</name>
</gene>
<evidence type="ECO:0000313" key="2">
    <source>
        <dbReference type="Proteomes" id="UP000094570"/>
    </source>
</evidence>
<dbReference type="STRING" id="1008305.A4H02_08335"/>
<dbReference type="AlphaFoldDB" id="A0A1E3G0U1"/>
<reference evidence="2" key="1">
    <citation type="submission" date="2016-04" db="EMBL/GenBank/DDBJ databases">
        <title>The genome sequence project of a novel Fervidobacterium isolate from a hot spring in Thailand.</title>
        <authorList>
            <person name="Gonzalez J.M."/>
            <person name="Cuecas A."/>
            <person name="Kanoksilapatham W."/>
        </authorList>
    </citation>
    <scope>NUCLEOTIDE SEQUENCE [LARGE SCALE GENOMIC DNA]</scope>
    <source>
        <strain evidence="2">FC2004</strain>
    </source>
</reference>
<evidence type="ECO:0000313" key="1">
    <source>
        <dbReference type="EMBL" id="ODN29864.1"/>
    </source>
</evidence>
<dbReference type="Proteomes" id="UP000094570">
    <property type="component" value="Unassembled WGS sequence"/>
</dbReference>
<name>A0A1E3G0U1_9BACT</name>
<keyword evidence="2" id="KW-1185">Reference proteome</keyword>
<dbReference type="EMBL" id="LWAF01000016">
    <property type="protein sequence ID" value="ODN29864.1"/>
    <property type="molecule type" value="Genomic_DNA"/>
</dbReference>